<feature type="compositionally biased region" description="Polar residues" evidence="1">
    <location>
        <begin position="111"/>
        <end position="121"/>
    </location>
</feature>
<dbReference type="PANTHER" id="PTHR47815:SF1">
    <property type="entry name" value="UNIVERSAL STRESS PROTEIN A FAMILY PROTEIN C25B2.10"/>
    <property type="match status" value="1"/>
</dbReference>
<dbReference type="Gene3D" id="3.40.50.620">
    <property type="entry name" value="HUPs"/>
    <property type="match status" value="1"/>
</dbReference>
<comment type="caution">
    <text evidence="3">The sequence shown here is derived from an EMBL/GenBank/DDBJ whole genome shotgun (WGS) entry which is preliminary data.</text>
</comment>
<dbReference type="Pfam" id="PF00582">
    <property type="entry name" value="Usp"/>
    <property type="match status" value="1"/>
</dbReference>
<reference evidence="3 4" key="1">
    <citation type="submission" date="2015-04" db="EMBL/GenBank/DDBJ databases">
        <title>The draft genome sequence of Fusarium langsethiae, a T-2/HT-2 mycotoxin producer.</title>
        <authorList>
            <person name="Lysoe E."/>
            <person name="Divon H.H."/>
            <person name="Terzi V."/>
            <person name="Orru L."/>
            <person name="Lamontanara A."/>
            <person name="Kolseth A.-K."/>
            <person name="Frandsen R.J."/>
            <person name="Nielsen K."/>
            <person name="Thrane U."/>
        </authorList>
    </citation>
    <scope>NUCLEOTIDE SEQUENCE [LARGE SCALE GENOMIC DNA]</scope>
    <source>
        <strain evidence="3 4">Fl201059</strain>
    </source>
</reference>
<feature type="domain" description="UspA" evidence="2">
    <location>
        <begin position="230"/>
        <end position="360"/>
    </location>
</feature>
<dbReference type="CDD" id="cd23659">
    <property type="entry name" value="USP_At3g01520-like"/>
    <property type="match status" value="1"/>
</dbReference>
<dbReference type="Proteomes" id="UP000037904">
    <property type="component" value="Unassembled WGS sequence"/>
</dbReference>
<feature type="compositionally biased region" description="Polar residues" evidence="1">
    <location>
        <begin position="35"/>
        <end position="47"/>
    </location>
</feature>
<gene>
    <name evidence="3" type="ORF">FLAG1_03017</name>
</gene>
<feature type="compositionally biased region" description="Acidic residues" evidence="1">
    <location>
        <begin position="472"/>
        <end position="487"/>
    </location>
</feature>
<name>A0A0M9F1K3_FUSLA</name>
<feature type="region of interest" description="Disordered" evidence="1">
    <location>
        <begin position="429"/>
        <end position="579"/>
    </location>
</feature>
<feature type="region of interest" description="Disordered" evidence="1">
    <location>
        <begin position="1"/>
        <end position="132"/>
    </location>
</feature>
<evidence type="ECO:0000313" key="4">
    <source>
        <dbReference type="Proteomes" id="UP000037904"/>
    </source>
</evidence>
<dbReference type="EMBL" id="JXCE01000032">
    <property type="protein sequence ID" value="KPA44020.1"/>
    <property type="molecule type" value="Genomic_DNA"/>
</dbReference>
<evidence type="ECO:0000256" key="1">
    <source>
        <dbReference type="SAM" id="MobiDB-lite"/>
    </source>
</evidence>
<evidence type="ECO:0000259" key="2">
    <source>
        <dbReference type="Pfam" id="PF00582"/>
    </source>
</evidence>
<dbReference type="OrthoDB" id="843225at2759"/>
<protein>
    <recommendedName>
        <fullName evidence="2">UspA domain-containing protein</fullName>
    </recommendedName>
</protein>
<dbReference type="SUPFAM" id="SSF52402">
    <property type="entry name" value="Adenine nucleotide alpha hydrolases-like"/>
    <property type="match status" value="1"/>
</dbReference>
<dbReference type="InterPro" id="IPR014729">
    <property type="entry name" value="Rossmann-like_a/b/a_fold"/>
</dbReference>
<accession>A0A0M9F1K3</accession>
<feature type="compositionally biased region" description="Basic and acidic residues" evidence="1">
    <location>
        <begin position="1"/>
        <end position="12"/>
    </location>
</feature>
<organism evidence="3 4">
    <name type="scientific">Fusarium langsethiae</name>
    <dbReference type="NCBI Taxonomy" id="179993"/>
    <lineage>
        <taxon>Eukaryota</taxon>
        <taxon>Fungi</taxon>
        <taxon>Dikarya</taxon>
        <taxon>Ascomycota</taxon>
        <taxon>Pezizomycotina</taxon>
        <taxon>Sordariomycetes</taxon>
        <taxon>Hypocreomycetidae</taxon>
        <taxon>Hypocreales</taxon>
        <taxon>Nectriaceae</taxon>
        <taxon>Fusarium</taxon>
    </lineage>
</organism>
<proteinExistence type="predicted"/>
<feature type="compositionally biased region" description="Polar residues" evidence="1">
    <location>
        <begin position="436"/>
        <end position="456"/>
    </location>
</feature>
<feature type="compositionally biased region" description="Polar residues" evidence="1">
    <location>
        <begin position="79"/>
        <end position="97"/>
    </location>
</feature>
<evidence type="ECO:0000313" key="3">
    <source>
        <dbReference type="EMBL" id="KPA44020.1"/>
    </source>
</evidence>
<feature type="compositionally biased region" description="Polar residues" evidence="1">
    <location>
        <begin position="560"/>
        <end position="579"/>
    </location>
</feature>
<keyword evidence="4" id="KW-1185">Reference proteome</keyword>
<feature type="compositionally biased region" description="Basic and acidic residues" evidence="1">
    <location>
        <begin position="498"/>
        <end position="521"/>
    </location>
</feature>
<feature type="compositionally biased region" description="Polar residues" evidence="1">
    <location>
        <begin position="531"/>
        <end position="543"/>
    </location>
</feature>
<dbReference type="PANTHER" id="PTHR47815">
    <property type="entry name" value="UNIVERSAL STRESS PROTEIN A FAMILY PROTEIN C25B2.10"/>
    <property type="match status" value="1"/>
</dbReference>
<feature type="compositionally biased region" description="Basic and acidic residues" evidence="1">
    <location>
        <begin position="66"/>
        <end position="78"/>
    </location>
</feature>
<sequence length="579" mass="63908">MPVPVRRTDSDVSPKTIIPPQDSTPGDTKTDYFPDSNTVDGSNTSVRASDDDSSAHKSSISFAPDPRPDRSSSRESDQKSTPNQDMMVQRKSSTGSVSFRRMTNPKLPQGIPQQMSNSRIRASSPDHKSPQIPAELSSLSTTIVIGNLLLSYHSLPIVTFQTHHCSSLPLLCGLFAPMATLTETPPDRFQKHVAFDNVPTGEPTKNNAISFTLNVRHKGYQARRRSRCFMVGVDEHAYSDYALQWLLEELVDDGDEVVCVRVVEKELRYSNREYREDAEKVMRGILDRNGNNRAINIVLEYAVGKLHTTFQVLIQMYQPAMLIVGTRGRTLGGLQGLVNTRNSFSKYCLQYSPVPVVVVRPTEKRVKKKSKRANDSSRQTYVSMLAATSGKHEADSEASSTYELEIQNSPDEEAHQVARALGLPASFDPTIKPFNHGQTLNVKPQGPATVSSPNEATENRRLVKDDASAAGESDDDDDDESDDDSGEFEVVSGQQALDQEKLKQLHKMEVGEAEALKKKMDDDLDDEDDTPTTQKESEMTSVVTKDDNGAEDKVTDEPSGENTDTTNGSSGTLQNHLPE</sequence>
<feature type="compositionally biased region" description="Basic and acidic residues" evidence="1">
    <location>
        <begin position="544"/>
        <end position="556"/>
    </location>
</feature>
<dbReference type="InterPro" id="IPR006016">
    <property type="entry name" value="UspA"/>
</dbReference>
<dbReference type="AlphaFoldDB" id="A0A0M9F1K3"/>
<feature type="compositionally biased region" description="Basic and acidic residues" evidence="1">
    <location>
        <begin position="457"/>
        <end position="467"/>
    </location>
</feature>